<feature type="transmembrane region" description="Helical" evidence="1">
    <location>
        <begin position="59"/>
        <end position="81"/>
    </location>
</feature>
<evidence type="ECO:0000256" key="1">
    <source>
        <dbReference type="SAM" id="Phobius"/>
    </source>
</evidence>
<evidence type="ECO:0008006" key="4">
    <source>
        <dbReference type="Google" id="ProtNLM"/>
    </source>
</evidence>
<dbReference type="RefSeq" id="WP_342295034.1">
    <property type="nucleotide sequence ID" value="NZ_JBCEVZ010000001.1"/>
</dbReference>
<keyword evidence="3" id="KW-1185">Reference proteome</keyword>
<keyword evidence="1" id="KW-0812">Transmembrane</keyword>
<keyword evidence="1" id="KW-0472">Membrane</keyword>
<dbReference type="Proteomes" id="UP001479606">
    <property type="component" value="Unassembled WGS sequence"/>
</dbReference>
<reference evidence="2 3" key="1">
    <citation type="journal article" date="2018" name="Arch. Microbiol.">
        <title>Hymenobacter segetis sp. nov., isolated from soil.</title>
        <authorList>
            <person name="Ten L.N."/>
            <person name="Lim S.J."/>
            <person name="Kim B.O."/>
            <person name="Kang I.K."/>
            <person name="Jung H.Y."/>
        </authorList>
    </citation>
    <scope>NUCLEOTIDE SEQUENCE [LARGE SCALE GENOMIC DNA]</scope>
    <source>
        <strain evidence="2 3">S7-3-11</strain>
    </source>
</reference>
<proteinExistence type="predicted"/>
<comment type="caution">
    <text evidence="2">The sequence shown here is derived from an EMBL/GenBank/DDBJ whole genome shotgun (WGS) entry which is preliminary data.</text>
</comment>
<dbReference type="EMBL" id="JBCEVZ010000001">
    <property type="protein sequence ID" value="MEL5992586.1"/>
    <property type="molecule type" value="Genomic_DNA"/>
</dbReference>
<organism evidence="2 3">
    <name type="scientific">Hymenobacter segetis</name>
    <dbReference type="NCBI Taxonomy" id="2025509"/>
    <lineage>
        <taxon>Bacteria</taxon>
        <taxon>Pseudomonadati</taxon>
        <taxon>Bacteroidota</taxon>
        <taxon>Cytophagia</taxon>
        <taxon>Cytophagales</taxon>
        <taxon>Hymenobacteraceae</taxon>
        <taxon>Hymenobacter</taxon>
    </lineage>
</organism>
<protein>
    <recommendedName>
        <fullName evidence="4">Outer membrane protein beta-barrel domain-containing protein</fullName>
    </recommendedName>
</protein>
<sequence>MSVNPIEDNTTPKTTGSLEELFRHHLGEEAAVPPRPMLWDQIDNSLLIRQNETYRRRLVATRWVAAASLLLATLAGTGWWANRADMLGGAEMATNSRPAATGTRMGRTNIPATLGMKDVAGPSDASLAANGSAVGTRGAALSGKASINNSTATNNNSTITSSGNQGFATADRAAVAAATQSQYTGFGSASTARYSAGKNSAAESALQPGVASASRTVAATVAVAAGETSVVATNQVAAQAQSEESTSNQNSGRMLAAADVAGTAAAGASAVAGGSSAGTMGSGVAATTSLAATTASAATVAPEEVSLLAARQTSLSLANATTLPNGLATVPVEELPAIDAHRWHYGASYTAGVFNPNVNFSRAGIEPEFDYDRGPAFGTDSPKLTEVAATEYRNNLRPGLSQRIALLATRHLRGHWSLSTGAEFSQATAQSASSSSFVGEQLFDLGQGSKHTLHTTNFRYSMASIPLEVRYSNPVKRGWSIYGRLGGVVTALLGVRSDVEGDPEATRTYSIASTGGPYRRVMGSLRGAAGTQFRTSTGKWAFTMGPVAEIGLVALNAHPVQSYLAQSHPYSFGIEAGVEFGR</sequence>
<gene>
    <name evidence="2" type="ORF">AAFH49_00105</name>
</gene>
<name>A0ABU9LR17_9BACT</name>
<keyword evidence="1" id="KW-1133">Transmembrane helix</keyword>
<accession>A0ABU9LR17</accession>
<evidence type="ECO:0000313" key="2">
    <source>
        <dbReference type="EMBL" id="MEL5992586.1"/>
    </source>
</evidence>
<evidence type="ECO:0000313" key="3">
    <source>
        <dbReference type="Proteomes" id="UP001479606"/>
    </source>
</evidence>